<dbReference type="KEGG" id="rsq:Rsph17025_0720"/>
<dbReference type="HOGENOM" id="CLU_187649_2_1_5"/>
<protein>
    <recommendedName>
        <fullName evidence="3">DUF4169 family protein</fullName>
    </recommendedName>
</protein>
<sequence>MAEIVNLRAKRKAAERDARRRKGDENAAKFGRTKAERDLPEARAEKARDHLDAHRRESGREPGPEPE</sequence>
<dbReference type="BioCyc" id="RSPH349102:G1G8M-743-MONOMER"/>
<gene>
    <name evidence="2" type="ordered locus">Rsph17025_0720</name>
</gene>
<reference evidence="2" key="1">
    <citation type="submission" date="2007-04" db="EMBL/GenBank/DDBJ databases">
        <title>Complete sequence of chromosome of Rhodobacter sphaeroides ATCC 17025.</title>
        <authorList>
            <consortium name="US DOE Joint Genome Institute"/>
            <person name="Copeland A."/>
            <person name="Lucas S."/>
            <person name="Lapidus A."/>
            <person name="Barry K."/>
            <person name="Detter J.C."/>
            <person name="Glavina del Rio T."/>
            <person name="Hammon N."/>
            <person name="Israni S."/>
            <person name="Dalin E."/>
            <person name="Tice H."/>
            <person name="Pitluck S."/>
            <person name="Chertkov O."/>
            <person name="Brettin T."/>
            <person name="Bruce D."/>
            <person name="Han C."/>
            <person name="Schmutz J."/>
            <person name="Larimer F."/>
            <person name="Land M."/>
            <person name="Hauser L."/>
            <person name="Kyrpides N."/>
            <person name="Kim E."/>
            <person name="Richardson P."/>
            <person name="Mackenzie C."/>
            <person name="Choudhary M."/>
            <person name="Donohue T.J."/>
            <person name="Kaplan S."/>
        </authorList>
    </citation>
    <scope>NUCLEOTIDE SEQUENCE [LARGE SCALE GENOMIC DNA]</scope>
    <source>
        <strain evidence="2">ATCC 17025</strain>
    </source>
</reference>
<accession>A4WQG2</accession>
<dbReference type="Pfam" id="PF13770">
    <property type="entry name" value="DUF4169"/>
    <property type="match status" value="1"/>
</dbReference>
<proteinExistence type="predicted"/>
<organism evidence="2">
    <name type="scientific">Cereibacter sphaeroides (strain ATCC 17025 / ATH 2.4.3)</name>
    <name type="common">Rhodobacter sphaeroides</name>
    <dbReference type="NCBI Taxonomy" id="349102"/>
    <lineage>
        <taxon>Bacteria</taxon>
        <taxon>Pseudomonadati</taxon>
        <taxon>Pseudomonadota</taxon>
        <taxon>Alphaproteobacteria</taxon>
        <taxon>Rhodobacterales</taxon>
        <taxon>Paracoccaceae</taxon>
        <taxon>Cereibacter</taxon>
    </lineage>
</organism>
<evidence type="ECO:0000256" key="1">
    <source>
        <dbReference type="SAM" id="MobiDB-lite"/>
    </source>
</evidence>
<dbReference type="AlphaFoldDB" id="A4WQG2"/>
<evidence type="ECO:0008006" key="3">
    <source>
        <dbReference type="Google" id="ProtNLM"/>
    </source>
</evidence>
<feature type="region of interest" description="Disordered" evidence="1">
    <location>
        <begin position="1"/>
        <end position="67"/>
    </location>
</feature>
<feature type="compositionally biased region" description="Basic and acidic residues" evidence="1">
    <location>
        <begin position="12"/>
        <end position="67"/>
    </location>
</feature>
<dbReference type="InterPro" id="IPR025227">
    <property type="entry name" value="DUF4169"/>
</dbReference>
<dbReference type="STRING" id="349102.Rsph17025_0720"/>
<dbReference type="EMBL" id="CP000661">
    <property type="protein sequence ID" value="ABP69626.1"/>
    <property type="molecule type" value="Genomic_DNA"/>
</dbReference>
<name>A4WQG2_CERS5</name>
<evidence type="ECO:0000313" key="2">
    <source>
        <dbReference type="EMBL" id="ABP69626.1"/>
    </source>
</evidence>